<dbReference type="SUPFAM" id="SSF50249">
    <property type="entry name" value="Nucleic acid-binding proteins"/>
    <property type="match status" value="1"/>
</dbReference>
<dbReference type="Gene3D" id="3.40.50.150">
    <property type="entry name" value="Vaccinia Virus protein VP39"/>
    <property type="match status" value="1"/>
</dbReference>
<dbReference type="InterPro" id="IPR010280">
    <property type="entry name" value="U5_MeTrfase_fam"/>
</dbReference>
<feature type="domain" description="TRAM" evidence="8">
    <location>
        <begin position="15"/>
        <end position="73"/>
    </location>
</feature>
<keyword evidence="1" id="KW-0004">4Fe-4S</keyword>
<dbReference type="EC" id="2.1.1.190" evidence="9"/>
<dbReference type="PANTHER" id="PTHR11061:SF49">
    <property type="entry name" value="23S RRNA (URACIL(1939)-C(5))-METHYLTRANSFERASE RLMD"/>
    <property type="match status" value="1"/>
</dbReference>
<dbReference type="RefSeq" id="WP_268073830.1">
    <property type="nucleotide sequence ID" value="NZ_CP109965.1"/>
</dbReference>
<dbReference type="SUPFAM" id="SSF53335">
    <property type="entry name" value="S-adenosyl-L-methionine-dependent methyltransferases"/>
    <property type="match status" value="1"/>
</dbReference>
<evidence type="ECO:0000259" key="8">
    <source>
        <dbReference type="PROSITE" id="PS50926"/>
    </source>
</evidence>
<dbReference type="InterPro" id="IPR030391">
    <property type="entry name" value="MeTrfase_TrmA_CS"/>
</dbReference>
<dbReference type="GO" id="GO:0032259">
    <property type="term" value="P:methylation"/>
    <property type="evidence" value="ECO:0007669"/>
    <property type="project" value="UniProtKB-KW"/>
</dbReference>
<accession>A0ABY7AJX2</accession>
<organism evidence="9 10">
    <name type="scientific">Catenovulum adriaticum</name>
    <dbReference type="NCBI Taxonomy" id="2984846"/>
    <lineage>
        <taxon>Bacteria</taxon>
        <taxon>Pseudomonadati</taxon>
        <taxon>Pseudomonadota</taxon>
        <taxon>Gammaproteobacteria</taxon>
        <taxon>Alteromonadales</taxon>
        <taxon>Alteromonadaceae</taxon>
        <taxon>Catenovulum</taxon>
    </lineage>
</organism>
<keyword evidence="10" id="KW-1185">Reference proteome</keyword>
<evidence type="ECO:0000313" key="9">
    <source>
        <dbReference type="EMBL" id="WAJ69557.1"/>
    </source>
</evidence>
<reference evidence="9" key="1">
    <citation type="submission" date="2022-10" db="EMBL/GenBank/DDBJ databases">
        <title>Catenovulum adriacola sp. nov. isolated in the Harbour of Susak.</title>
        <authorList>
            <person name="Schoch T."/>
            <person name="Reich S.J."/>
            <person name="Stoeferle S."/>
            <person name="Flaiz M."/>
            <person name="Kazda M."/>
            <person name="Riedel C.U."/>
            <person name="Duerre P."/>
        </authorList>
    </citation>
    <scope>NUCLEOTIDE SEQUENCE</scope>
    <source>
        <strain evidence="9">TS8</strain>
    </source>
</reference>
<dbReference type="PANTHER" id="PTHR11061">
    <property type="entry name" value="RNA M5U METHYLTRANSFERASE"/>
    <property type="match status" value="1"/>
</dbReference>
<dbReference type="InterPro" id="IPR002792">
    <property type="entry name" value="TRAM_dom"/>
</dbReference>
<dbReference type="InterPro" id="IPR030390">
    <property type="entry name" value="MeTrfase_TrmA_AS"/>
</dbReference>
<feature type="binding site" evidence="6">
    <location>
        <position position="328"/>
    </location>
    <ligand>
        <name>S-adenosyl-L-methionine</name>
        <dbReference type="ChEBI" id="CHEBI:59789"/>
    </ligand>
</feature>
<dbReference type="Pfam" id="PF01938">
    <property type="entry name" value="TRAM"/>
    <property type="match status" value="1"/>
</dbReference>
<name>A0ABY7AJX2_9ALTE</name>
<keyword evidence="4 6" id="KW-0949">S-adenosyl-L-methionine</keyword>
<keyword evidence="1" id="KW-0479">Metal-binding</keyword>
<dbReference type="NCBIfam" id="TIGR00479">
    <property type="entry name" value="rumA"/>
    <property type="match status" value="1"/>
</dbReference>
<evidence type="ECO:0000256" key="2">
    <source>
        <dbReference type="ARBA" id="ARBA00022603"/>
    </source>
</evidence>
<comment type="similarity">
    <text evidence="6">Belongs to the class I-like SAM-binding methyltransferase superfamily. RNA M5U methyltransferase family.</text>
</comment>
<evidence type="ECO:0000256" key="3">
    <source>
        <dbReference type="ARBA" id="ARBA00022679"/>
    </source>
</evidence>
<protein>
    <submittedName>
        <fullName evidence="9">23S rRNA (Uracil(1939)-C(5))-methyltransferase RlmD</fullName>
        <ecNumber evidence="9">2.1.1.190</ecNumber>
    </submittedName>
</protein>
<sequence>MVQIFRSTAQKSAKSHSLNKIIELDINDLDHQGRGVGRYNGKVCFVQGALPSEKVQAIITEDKKQLLTAKLHKILQVSDERIEPNCPWFSECGGCQLQHLSYAAQTQQKQTRVDQLLAKQGIKRLPWQPILNSQPFQYRNRTRLSAWYEGKQNKLHLGFRQFNSKKLIEVDQCLVIAPKFSTLLPELVQILNKLKCKKHVSHVELNSAGQRYCIILRVLNKPAEQDYIKLTEFALAHNLDIYFHQNDDEYLKVQSDSDKLYYSIDSLQLQFGLSDFTQVNSQANKDMIQQAQNWLELNEDDVVLDLFCGLGNFSLPVAQKVLKVVGIEGSRSMVEKAKRNASDNQLTNTEFYKQDLSSIDGLDKIDWGAFNKIILDPSRQGAMQICQQSEQWTAKQVLYIACDPNSLARDSQYLLASGYKMIKIGLIDMFPQTSHIETMALFSR</sequence>
<evidence type="ECO:0000313" key="10">
    <source>
        <dbReference type="Proteomes" id="UP001163726"/>
    </source>
</evidence>
<gene>
    <name evidence="9" type="primary">rlmD</name>
    <name evidence="9" type="ORF">OLW01_10290</name>
</gene>
<dbReference type="Gene3D" id="2.40.50.1070">
    <property type="match status" value="1"/>
</dbReference>
<evidence type="ECO:0000256" key="4">
    <source>
        <dbReference type="ARBA" id="ARBA00022691"/>
    </source>
</evidence>
<dbReference type="PROSITE" id="PS01230">
    <property type="entry name" value="TRMA_1"/>
    <property type="match status" value="1"/>
</dbReference>
<feature type="active site" description="Nucleophile" evidence="6">
    <location>
        <position position="402"/>
    </location>
</feature>
<evidence type="ECO:0000256" key="7">
    <source>
        <dbReference type="PROSITE-ProRule" id="PRU10015"/>
    </source>
</evidence>
<dbReference type="Pfam" id="PF05958">
    <property type="entry name" value="tRNA_U5-meth_tr"/>
    <property type="match status" value="1"/>
</dbReference>
<dbReference type="InterPro" id="IPR029063">
    <property type="entry name" value="SAM-dependent_MTases_sf"/>
</dbReference>
<keyword evidence="2 6" id="KW-0489">Methyltransferase</keyword>
<dbReference type="Gene3D" id="2.40.50.140">
    <property type="entry name" value="Nucleic acid-binding proteins"/>
    <property type="match status" value="1"/>
</dbReference>
<dbReference type="EMBL" id="CP109965">
    <property type="protein sequence ID" value="WAJ69557.1"/>
    <property type="molecule type" value="Genomic_DNA"/>
</dbReference>
<keyword evidence="5" id="KW-0411">Iron-sulfur</keyword>
<proteinExistence type="inferred from homology"/>
<feature type="binding site" evidence="6">
    <location>
        <position position="376"/>
    </location>
    <ligand>
        <name>S-adenosyl-L-methionine</name>
        <dbReference type="ChEBI" id="CHEBI:59789"/>
    </ligand>
</feature>
<dbReference type="NCBIfam" id="NF009639">
    <property type="entry name" value="PRK13168.1"/>
    <property type="match status" value="1"/>
</dbReference>
<keyword evidence="1" id="KW-0408">Iron</keyword>
<feature type="binding site" evidence="6">
    <location>
        <position position="307"/>
    </location>
    <ligand>
        <name>S-adenosyl-L-methionine</name>
        <dbReference type="ChEBI" id="CHEBI:59789"/>
    </ligand>
</feature>
<dbReference type="PROSITE" id="PS01231">
    <property type="entry name" value="TRMA_2"/>
    <property type="match status" value="1"/>
</dbReference>
<evidence type="ECO:0000256" key="6">
    <source>
        <dbReference type="PROSITE-ProRule" id="PRU01024"/>
    </source>
</evidence>
<dbReference type="CDD" id="cd02440">
    <property type="entry name" value="AdoMet_MTases"/>
    <property type="match status" value="1"/>
</dbReference>
<evidence type="ECO:0000256" key="1">
    <source>
        <dbReference type="ARBA" id="ARBA00022485"/>
    </source>
</evidence>
<keyword evidence="3 6" id="KW-0808">Transferase</keyword>
<evidence type="ECO:0000256" key="5">
    <source>
        <dbReference type="ARBA" id="ARBA00023014"/>
    </source>
</evidence>
<dbReference type="PROSITE" id="PS50926">
    <property type="entry name" value="TRAM"/>
    <property type="match status" value="1"/>
</dbReference>
<dbReference type="PROSITE" id="PS51687">
    <property type="entry name" value="SAM_MT_RNA_M5U"/>
    <property type="match status" value="1"/>
</dbReference>
<dbReference type="Proteomes" id="UP001163726">
    <property type="component" value="Chromosome"/>
</dbReference>
<feature type="binding site" evidence="6">
    <location>
        <position position="278"/>
    </location>
    <ligand>
        <name>S-adenosyl-L-methionine</name>
        <dbReference type="ChEBI" id="CHEBI:59789"/>
    </ligand>
</feature>
<feature type="active site" evidence="7">
    <location>
        <position position="402"/>
    </location>
</feature>
<dbReference type="GO" id="GO:0008168">
    <property type="term" value="F:methyltransferase activity"/>
    <property type="evidence" value="ECO:0007669"/>
    <property type="project" value="UniProtKB-KW"/>
</dbReference>
<dbReference type="InterPro" id="IPR012340">
    <property type="entry name" value="NA-bd_OB-fold"/>
</dbReference>